<evidence type="ECO:0000313" key="1">
    <source>
        <dbReference type="EMBL" id="DAF46877.1"/>
    </source>
</evidence>
<dbReference type="EMBL" id="BK032545">
    <property type="protein sequence ID" value="DAF46877.1"/>
    <property type="molecule type" value="Genomic_DNA"/>
</dbReference>
<proteinExistence type="predicted"/>
<reference evidence="1" key="1">
    <citation type="journal article" date="2021" name="Proc. Natl. Acad. Sci. U.S.A.">
        <title>A Catalog of Tens of Thousands of Viruses from Human Metagenomes Reveals Hidden Associations with Chronic Diseases.</title>
        <authorList>
            <person name="Tisza M.J."/>
            <person name="Buck C.B."/>
        </authorList>
    </citation>
    <scope>NUCLEOTIDE SEQUENCE</scope>
    <source>
        <strain evidence="1">CtBrh2</strain>
    </source>
</reference>
<organism evidence="1">
    <name type="scientific">Siphoviridae sp. ctBrh2</name>
    <dbReference type="NCBI Taxonomy" id="2827804"/>
    <lineage>
        <taxon>Viruses</taxon>
        <taxon>Duplodnaviria</taxon>
        <taxon>Heunggongvirae</taxon>
        <taxon>Uroviricota</taxon>
        <taxon>Caudoviricetes</taxon>
    </lineage>
</organism>
<protein>
    <submittedName>
        <fullName evidence="1">Uncharacterized protein</fullName>
    </submittedName>
</protein>
<sequence length="32" mass="3963">MIWLNIKMSKVICKFFDGFLNNNFYYVKIMIK</sequence>
<accession>A0A8S5S766</accession>
<name>A0A8S5S766_9CAUD</name>